<reference evidence="1 2" key="1">
    <citation type="submission" date="2012-03" db="EMBL/GenBank/DDBJ databases">
        <title>Whole Genome Assembly of Papio anubis.</title>
        <authorList>
            <person name="Liu Y.L."/>
            <person name="Abraham K.A."/>
            <person name="Akbar H.A."/>
            <person name="Ali S.A."/>
            <person name="Anosike U.A."/>
            <person name="Aqrawi P.A."/>
            <person name="Arias F.A."/>
            <person name="Attaway T.A."/>
            <person name="Awwad R.A."/>
            <person name="Babu C.B."/>
            <person name="Bandaranaike D.B."/>
            <person name="Battles P.B."/>
            <person name="Bell A.B."/>
            <person name="Beltran B.B."/>
            <person name="Berhane-Mersha D.B."/>
            <person name="Bess C.B."/>
            <person name="Bickham C.B."/>
            <person name="Bolden T.B."/>
            <person name="Carter K.C."/>
            <person name="Chau D.C."/>
            <person name="Chavez A.C."/>
            <person name="Clerc-Blankenburg K.C."/>
            <person name="Coyle M.C."/>
            <person name="Dao M.D."/>
            <person name="Davila M.L.D."/>
            <person name="Davy-Carroll L.D."/>
            <person name="Denson S.D."/>
            <person name="Dinh H.D."/>
            <person name="Fernandez S.F."/>
            <person name="Fernando P.F."/>
            <person name="Forbes L.F."/>
            <person name="Francis C.F."/>
            <person name="Francisco L.F."/>
            <person name="Fu Q.F."/>
            <person name="Garcia-Iii R.G."/>
            <person name="Garrett T.G."/>
            <person name="Gross S.G."/>
            <person name="Gubbala S.G."/>
            <person name="Hirani K.H."/>
            <person name="Hogues M.H."/>
            <person name="Hollins B.H."/>
            <person name="Jackson L.J."/>
            <person name="Javaid M.J."/>
            <person name="Jhangiani S.J."/>
            <person name="Johnson A.J."/>
            <person name="Johnson B.J."/>
            <person name="Jones J.J."/>
            <person name="Joshi V.J."/>
            <person name="Kalu J.K."/>
            <person name="Khan N.K."/>
            <person name="Korchina V.K."/>
            <person name="Kovar C.K."/>
            <person name="Lago L.L."/>
            <person name="Lara F.L."/>
            <person name="Le T.-K.L."/>
            <person name="Lee S.L."/>
            <person name="Legall-Iii F.L."/>
            <person name="Lemon S.L."/>
            <person name="Liu J.L."/>
            <person name="Liu Y.-S.L."/>
            <person name="Liyanage D.L."/>
            <person name="Lopez J.L."/>
            <person name="Lorensuhewa L.L."/>
            <person name="Mata R.M."/>
            <person name="Mathew T.M."/>
            <person name="Mercado C.M."/>
            <person name="Mercado I.M."/>
            <person name="Morales K.M."/>
            <person name="Morgan M.M."/>
            <person name="Munidasa M.M."/>
            <person name="Ngo D.N."/>
            <person name="Nguyen L.N."/>
            <person name="Nguyen T.N."/>
            <person name="Nguyen N.N."/>
            <person name="Obregon M.O."/>
            <person name="Okwuonu G.O."/>
            <person name="Ongeri F.O."/>
            <person name="Onwere C.O."/>
            <person name="Osifeso I.O."/>
            <person name="Parra A.P."/>
            <person name="Patil S.P."/>
            <person name="Perez A.P."/>
            <person name="Perez Y.P."/>
            <person name="Pham C.P."/>
            <person name="Pu L.-L.P."/>
            <person name="Puazo M.P."/>
            <person name="Quiroz J.Q."/>
            <person name="Rouhana J.R."/>
            <person name="Ruiz M.R."/>
            <person name="Ruiz S.-J.R."/>
            <person name="Saada N.S."/>
            <person name="Santibanez J.S."/>
            <person name="Scheel M.S."/>
            <person name="Schneider B.S."/>
            <person name="Simmons D.S."/>
            <person name="Sisson I.S."/>
            <person name="Tang L.-Y.T."/>
            <person name="Thornton R.T."/>
            <person name="Tisius J.T."/>
            <person name="Toledanes G.T."/>
            <person name="Trejos Z.T."/>
            <person name="Usmani K.U."/>
            <person name="Varghese R.V."/>
            <person name="Vattathil S.V."/>
            <person name="Vee V.V."/>
            <person name="Walker D.W."/>
            <person name="Weissenberger G.W."/>
            <person name="White C.W."/>
            <person name="Williams A.W."/>
            <person name="Woodworth J.W."/>
            <person name="Wright R.W."/>
            <person name="Zhu Y.Z."/>
            <person name="Han Y.H."/>
            <person name="Newsham I.N."/>
            <person name="Nazareth L.N."/>
            <person name="Worley K.W."/>
            <person name="Muzny D.M."/>
            <person name="Rogers J.R."/>
            <person name="Gibbs R.G."/>
        </authorList>
    </citation>
    <scope>NUCLEOTIDE SEQUENCE [LARGE SCALE GENOMIC DNA]</scope>
</reference>
<dbReference type="PANTHER" id="PTHR46254:SF6">
    <property type="entry name" value="HIGH MOBILITY GROUP AT-HOOK 2"/>
    <property type="match status" value="1"/>
</dbReference>
<protein>
    <submittedName>
        <fullName evidence="1">Uncharacterized protein</fullName>
    </submittedName>
</protein>
<organism evidence="1 2">
    <name type="scientific">Papio anubis</name>
    <name type="common">Olive baboon</name>
    <dbReference type="NCBI Taxonomy" id="9555"/>
    <lineage>
        <taxon>Eukaryota</taxon>
        <taxon>Metazoa</taxon>
        <taxon>Chordata</taxon>
        <taxon>Craniata</taxon>
        <taxon>Vertebrata</taxon>
        <taxon>Euteleostomi</taxon>
        <taxon>Mammalia</taxon>
        <taxon>Eutheria</taxon>
        <taxon>Euarchontoglires</taxon>
        <taxon>Primates</taxon>
        <taxon>Haplorrhini</taxon>
        <taxon>Catarrhini</taxon>
        <taxon>Cercopithecidae</taxon>
        <taxon>Cercopithecinae</taxon>
        <taxon>Papio</taxon>
    </lineage>
</organism>
<keyword evidence="2" id="KW-1185">Reference proteome</keyword>
<dbReference type="AlphaFoldDB" id="A0A8I5NME2"/>
<name>A0A8I5NME2_PAPAN</name>
<accession>A0A8I5NME2</accession>
<dbReference type="GeneTree" id="ENSGT00940000161627"/>
<dbReference type="Proteomes" id="UP000028761">
    <property type="component" value="Chromosome 13"/>
</dbReference>
<reference evidence="1" key="2">
    <citation type="submission" date="2025-08" db="UniProtKB">
        <authorList>
            <consortium name="Ensembl"/>
        </authorList>
    </citation>
    <scope>IDENTIFICATION</scope>
</reference>
<dbReference type="OMA" id="MQYSIAT"/>
<evidence type="ECO:0000313" key="1">
    <source>
        <dbReference type="Ensembl" id="ENSPANP00000054273.1"/>
    </source>
</evidence>
<dbReference type="Ensembl" id="ENSPANT00000068804.1">
    <property type="protein sequence ID" value="ENSPANP00000054273.1"/>
    <property type="gene ID" value="ENSPANG00000038692.1"/>
</dbReference>
<sequence length="110" mass="12579">MLGRIWVNRNSHPLSTGMQYSIATLDDSLAVFFLLVFFFFGDRVLLCWQAGVQWQDLGSLQLPPPGFKQFSCFNLSSSWEYRCPPPRRANFCIFSRDGGFTMLARLVSNS</sequence>
<dbReference type="PANTHER" id="PTHR46254">
    <property type="entry name" value="PROTEIN GVQW1-RELATED"/>
    <property type="match status" value="1"/>
</dbReference>
<reference evidence="1" key="3">
    <citation type="submission" date="2025-09" db="UniProtKB">
        <authorList>
            <consortium name="Ensembl"/>
        </authorList>
    </citation>
    <scope>IDENTIFICATION</scope>
</reference>
<proteinExistence type="predicted"/>
<evidence type="ECO:0000313" key="2">
    <source>
        <dbReference type="Proteomes" id="UP000028761"/>
    </source>
</evidence>